<evidence type="ECO:0008006" key="3">
    <source>
        <dbReference type="Google" id="ProtNLM"/>
    </source>
</evidence>
<sequence length="77" mass="9039">MKYLFVVFYLFFLIYPAEAVTTKMFKVLDTCARYRLGEINANEAIEKLKLKNSSISQPKDLVKKYCSVFTPNEKIEF</sequence>
<comment type="caution">
    <text evidence="1">The sequence shown here is derived from an EMBL/GenBank/DDBJ whole genome shotgun (WGS) entry which is preliminary data.</text>
</comment>
<reference evidence="2" key="1">
    <citation type="journal article" date="2014" name="Sci. Data">
        <title>Genomes of diverse isolates of the marine cyanobacterium Prochlorococcus.</title>
        <authorList>
            <person name="Biller S."/>
            <person name="Berube P."/>
            <person name="Thompson J."/>
            <person name="Kelly L."/>
            <person name="Roggensack S."/>
            <person name="Awad L."/>
            <person name="Roache-Johnson K."/>
            <person name="Ding H."/>
            <person name="Giovannoni S.J."/>
            <person name="Moore L.R."/>
            <person name="Chisholm S.W."/>
        </authorList>
    </citation>
    <scope>NUCLEOTIDE SEQUENCE [LARGE SCALE GENOMIC DNA]</scope>
</reference>
<accession>A0A0A2B145</accession>
<proteinExistence type="predicted"/>
<dbReference type="EMBL" id="JNAR01000012">
    <property type="protein sequence ID" value="KGG07813.1"/>
    <property type="molecule type" value="Genomic_DNA"/>
</dbReference>
<dbReference type="Proteomes" id="UP000030481">
    <property type="component" value="Unassembled WGS sequence"/>
</dbReference>
<gene>
    <name evidence="1" type="ORF">EV01_0890</name>
</gene>
<protein>
    <recommendedName>
        <fullName evidence="3">Non-structural protein (NS2)-like protein</fullName>
    </recommendedName>
</protein>
<dbReference type="AlphaFoldDB" id="A0A0A2B145"/>
<evidence type="ECO:0000313" key="1">
    <source>
        <dbReference type="EMBL" id="KGG07813.1"/>
    </source>
</evidence>
<evidence type="ECO:0000313" key="2">
    <source>
        <dbReference type="Proteomes" id="UP000030481"/>
    </source>
</evidence>
<name>A0A0A2B145_PROMR</name>
<organism evidence="1 2">
    <name type="scientific">Prochlorococcus marinus str. MIT 9401</name>
    <dbReference type="NCBI Taxonomy" id="167551"/>
    <lineage>
        <taxon>Bacteria</taxon>
        <taxon>Bacillati</taxon>
        <taxon>Cyanobacteriota</taxon>
        <taxon>Cyanophyceae</taxon>
        <taxon>Synechococcales</taxon>
        <taxon>Prochlorococcaceae</taxon>
        <taxon>Prochlorococcus</taxon>
    </lineage>
</organism>